<comment type="caution">
    <text evidence="10">The sequence shown here is derived from an EMBL/GenBank/DDBJ whole genome shotgun (WGS) entry which is preliminary data.</text>
</comment>
<sequence length="714" mass="80669">MPPKQATTAALAQTDRPRFACRHCSSTFKRKEHMIRHERSHTAERPYECSHCETAFTRKDLLVRHKRTCAVANAAQNLNEEESEDIPKPSAKPRTVKIIHKKKFIVEDEYEEEEDETMEDDALHLASEYDPSNLSQYDHLIPNADRDSSVYETGTDTETSTGEDWDSVPDDVSPSDSGSPAPDWADSVIDSAVFTDAFLRDLSYVLVSTCGVDISVCPISAADINRFIIAYRKHVAKQMPIIHPSLFEYDYLPLNDFTLLDQVDPAVAANCVVLLTTAALGATCLSMHEPARLLRDLSLKCVTVLFDLSSPRQSEEFALGVMQVRLLCGIFDAWSANKQLAERALDEQAALVRACVTGISRRCARVTDSFKAWRIRESYHRLYWGFYTFMSNLYLSFGDICPLPRIGTEKLPLPESDALWEELNENSWRELLSQVEEPSTSDVALARILAFNDVGDHGNTGSADSSYSGFATCVMLRILLHHLSTTNQVLRFGGIHSVPATIELDYLRTLSFEQVDRIVAHLSAQSSHQGRWSSRPQFETLIQMIKLRRLNLPATRRLGVLSSLVLDEDLGLDLMEALENRCKRSTNVTKTLSICLSYIQPYLFKKSHIDSIEELLCTWESVLCLIIWIRTIEINYSSGISVQPEEAAMIDDVTRIVTSKRNTFFRETAPESGQEKMYLTTRLAYTWCGVLRKEDMIKCGEQVRSFLANLITKL</sequence>
<keyword evidence="5" id="KW-0862">Zinc</keyword>
<reference evidence="10 11" key="1">
    <citation type="submission" date="2024-03" db="EMBL/GenBank/DDBJ databases">
        <title>Genome-scale model development and genomic sequencing of the oleaginous clade Lipomyces.</title>
        <authorList>
            <consortium name="Lawrence Berkeley National Laboratory"/>
            <person name="Czajka J.J."/>
            <person name="Han Y."/>
            <person name="Kim J."/>
            <person name="Mondo S.J."/>
            <person name="Hofstad B.A."/>
            <person name="Robles A."/>
            <person name="Haridas S."/>
            <person name="Riley R."/>
            <person name="LaButti K."/>
            <person name="Pangilinan J."/>
            <person name="Andreopoulos W."/>
            <person name="Lipzen A."/>
            <person name="Yan J."/>
            <person name="Wang M."/>
            <person name="Ng V."/>
            <person name="Grigoriev I.V."/>
            <person name="Spatafora J.W."/>
            <person name="Magnuson J.K."/>
            <person name="Baker S.E."/>
            <person name="Pomraning K.R."/>
        </authorList>
    </citation>
    <scope>NUCLEOTIDE SEQUENCE [LARGE SCALE GENOMIC DNA]</scope>
    <source>
        <strain evidence="10 11">Phaff 52-87</strain>
    </source>
</reference>
<dbReference type="Gene3D" id="3.30.160.60">
    <property type="entry name" value="Classic Zinc Finger"/>
    <property type="match status" value="2"/>
</dbReference>
<proteinExistence type="predicted"/>
<dbReference type="Pfam" id="PF00096">
    <property type="entry name" value="zf-C2H2"/>
    <property type="match status" value="1"/>
</dbReference>
<dbReference type="SMART" id="SM00355">
    <property type="entry name" value="ZnF_C2H2"/>
    <property type="match status" value="2"/>
</dbReference>
<gene>
    <name evidence="10" type="ORF">BZA70DRAFT_271868</name>
</gene>
<dbReference type="SUPFAM" id="SSF57667">
    <property type="entry name" value="beta-beta-alpha zinc fingers"/>
    <property type="match status" value="1"/>
</dbReference>
<dbReference type="InterPro" id="IPR013087">
    <property type="entry name" value="Znf_C2H2_type"/>
</dbReference>
<keyword evidence="3" id="KW-0677">Repeat</keyword>
<accession>A0ABR1FCS5</accession>
<feature type="compositionally biased region" description="Low complexity" evidence="8">
    <location>
        <begin position="170"/>
        <end position="183"/>
    </location>
</feature>
<feature type="region of interest" description="Disordered" evidence="8">
    <location>
        <begin position="133"/>
        <end position="183"/>
    </location>
</feature>
<evidence type="ECO:0000256" key="2">
    <source>
        <dbReference type="ARBA" id="ARBA00022723"/>
    </source>
</evidence>
<dbReference type="EMBL" id="JBBJBU010000001">
    <property type="protein sequence ID" value="KAK7207654.1"/>
    <property type="molecule type" value="Genomic_DNA"/>
</dbReference>
<evidence type="ECO:0000256" key="7">
    <source>
        <dbReference type="PROSITE-ProRule" id="PRU00042"/>
    </source>
</evidence>
<dbReference type="Proteomes" id="UP001498771">
    <property type="component" value="Unassembled WGS sequence"/>
</dbReference>
<evidence type="ECO:0000256" key="1">
    <source>
        <dbReference type="ARBA" id="ARBA00004123"/>
    </source>
</evidence>
<evidence type="ECO:0000256" key="5">
    <source>
        <dbReference type="ARBA" id="ARBA00022833"/>
    </source>
</evidence>
<evidence type="ECO:0000256" key="3">
    <source>
        <dbReference type="ARBA" id="ARBA00022737"/>
    </source>
</evidence>
<dbReference type="InterPro" id="IPR036236">
    <property type="entry name" value="Znf_C2H2_sf"/>
</dbReference>
<dbReference type="PROSITE" id="PS00028">
    <property type="entry name" value="ZINC_FINGER_C2H2_1"/>
    <property type="match status" value="1"/>
</dbReference>
<feature type="domain" description="C2H2-type" evidence="9">
    <location>
        <begin position="47"/>
        <end position="68"/>
    </location>
</feature>
<dbReference type="CDD" id="cd12148">
    <property type="entry name" value="fungal_TF_MHR"/>
    <property type="match status" value="1"/>
</dbReference>
<evidence type="ECO:0000313" key="11">
    <source>
        <dbReference type="Proteomes" id="UP001498771"/>
    </source>
</evidence>
<dbReference type="PANTHER" id="PTHR40626:SF11">
    <property type="entry name" value="ZINC FINGER PROTEIN YPR022C"/>
    <property type="match status" value="1"/>
</dbReference>
<keyword evidence="2" id="KW-0479">Metal-binding</keyword>
<organism evidence="10 11">
    <name type="scientific">Myxozyma melibiosi</name>
    <dbReference type="NCBI Taxonomy" id="54550"/>
    <lineage>
        <taxon>Eukaryota</taxon>
        <taxon>Fungi</taxon>
        <taxon>Dikarya</taxon>
        <taxon>Ascomycota</taxon>
        <taxon>Saccharomycotina</taxon>
        <taxon>Lipomycetes</taxon>
        <taxon>Lipomycetales</taxon>
        <taxon>Lipomycetaceae</taxon>
        <taxon>Myxozyma</taxon>
    </lineage>
</organism>
<dbReference type="PANTHER" id="PTHR40626">
    <property type="entry name" value="MIP31509P"/>
    <property type="match status" value="1"/>
</dbReference>
<evidence type="ECO:0000256" key="4">
    <source>
        <dbReference type="ARBA" id="ARBA00022771"/>
    </source>
</evidence>
<feature type="domain" description="C2H2-type" evidence="9">
    <location>
        <begin position="19"/>
        <end position="46"/>
    </location>
</feature>
<keyword evidence="4 7" id="KW-0863">Zinc-finger</keyword>
<name>A0ABR1FCS5_9ASCO</name>
<protein>
    <recommendedName>
        <fullName evidence="9">C2H2-type domain-containing protein</fullName>
    </recommendedName>
</protein>
<dbReference type="InterPro" id="IPR051059">
    <property type="entry name" value="VerF-like"/>
</dbReference>
<dbReference type="RefSeq" id="XP_064770687.1">
    <property type="nucleotide sequence ID" value="XM_064911551.1"/>
</dbReference>
<evidence type="ECO:0000256" key="8">
    <source>
        <dbReference type="SAM" id="MobiDB-lite"/>
    </source>
</evidence>
<evidence type="ECO:0000313" key="10">
    <source>
        <dbReference type="EMBL" id="KAK7207654.1"/>
    </source>
</evidence>
<keyword evidence="6" id="KW-0539">Nucleus</keyword>
<evidence type="ECO:0000256" key="6">
    <source>
        <dbReference type="ARBA" id="ARBA00023242"/>
    </source>
</evidence>
<keyword evidence="11" id="KW-1185">Reference proteome</keyword>
<dbReference type="GeneID" id="90037063"/>
<dbReference type="PROSITE" id="PS50157">
    <property type="entry name" value="ZINC_FINGER_C2H2_2"/>
    <property type="match status" value="2"/>
</dbReference>
<evidence type="ECO:0000259" key="9">
    <source>
        <dbReference type="PROSITE" id="PS50157"/>
    </source>
</evidence>
<comment type="subcellular location">
    <subcellularLocation>
        <location evidence="1">Nucleus</location>
    </subcellularLocation>
</comment>